<accession>A0A9X0CRC9</accession>
<feature type="region of interest" description="Disordered" evidence="2">
    <location>
        <begin position="150"/>
        <end position="260"/>
    </location>
</feature>
<organism evidence="3 4">
    <name type="scientific">Desmophyllum pertusum</name>
    <dbReference type="NCBI Taxonomy" id="174260"/>
    <lineage>
        <taxon>Eukaryota</taxon>
        <taxon>Metazoa</taxon>
        <taxon>Cnidaria</taxon>
        <taxon>Anthozoa</taxon>
        <taxon>Hexacorallia</taxon>
        <taxon>Scleractinia</taxon>
        <taxon>Caryophylliina</taxon>
        <taxon>Caryophylliidae</taxon>
        <taxon>Desmophyllum</taxon>
    </lineage>
</organism>
<evidence type="ECO:0000313" key="3">
    <source>
        <dbReference type="EMBL" id="KAJ7370694.1"/>
    </source>
</evidence>
<protein>
    <submittedName>
        <fullName evidence="3">Uncharacterized protein</fullName>
    </submittedName>
</protein>
<name>A0A9X0CRC9_9CNID</name>
<feature type="region of interest" description="Disordered" evidence="2">
    <location>
        <begin position="76"/>
        <end position="103"/>
    </location>
</feature>
<reference evidence="3" key="1">
    <citation type="submission" date="2023-01" db="EMBL/GenBank/DDBJ databases">
        <title>Genome assembly of the deep-sea coral Lophelia pertusa.</title>
        <authorList>
            <person name="Herrera S."/>
            <person name="Cordes E."/>
        </authorList>
    </citation>
    <scope>NUCLEOTIDE SEQUENCE</scope>
    <source>
        <strain evidence="3">USNM1676648</strain>
        <tissue evidence="3">Polyp</tissue>
    </source>
</reference>
<dbReference type="EMBL" id="MU826858">
    <property type="protein sequence ID" value="KAJ7370694.1"/>
    <property type="molecule type" value="Genomic_DNA"/>
</dbReference>
<feature type="compositionally biased region" description="Polar residues" evidence="2">
    <location>
        <begin position="222"/>
        <end position="238"/>
    </location>
</feature>
<evidence type="ECO:0000313" key="4">
    <source>
        <dbReference type="Proteomes" id="UP001163046"/>
    </source>
</evidence>
<feature type="compositionally biased region" description="Acidic residues" evidence="2">
    <location>
        <begin position="76"/>
        <end position="89"/>
    </location>
</feature>
<proteinExistence type="predicted"/>
<dbReference type="OrthoDB" id="5962181at2759"/>
<sequence>MTSKDKRGIVYEGYTLPRLTIKELLARNARKDSELKNFHKQLDKEKQELESDFSKTRSHLISRVHNLWLEGQTYDLSEDQSGSDEDESACENGAANDNGINDSTSSWETSLYSALRNLSSSQVTADACIGSNQNPRQKQQWAEKVAHLEHATKTEPVSASNPPPTRDTRRKISWGGRTNVMPENWDVRSELSKASSEGNLSASTCPLGDASRPRFVRRHTVGRSNSLPKSVNPKNNGLTKEALQSRRTSTSKRPKQRRHTVCSRLNGFESRKLTPTEEEGANCPVKKPLSDILPPVKLPPIYLQESKGKEQGKKCDKSFVNKDVRIGVSKSVDAKRVNEDLHYCRYLRIRRTSDSKEYPW</sequence>
<keyword evidence="1" id="KW-0175">Coiled coil</keyword>
<evidence type="ECO:0000256" key="1">
    <source>
        <dbReference type="SAM" id="Coils"/>
    </source>
</evidence>
<dbReference type="AlphaFoldDB" id="A0A9X0CRC9"/>
<feature type="compositionally biased region" description="Polar residues" evidence="2">
    <location>
        <begin position="192"/>
        <end position="204"/>
    </location>
</feature>
<keyword evidence="4" id="KW-1185">Reference proteome</keyword>
<feature type="compositionally biased region" description="Basic residues" evidence="2">
    <location>
        <begin position="249"/>
        <end position="260"/>
    </location>
</feature>
<dbReference type="Proteomes" id="UP001163046">
    <property type="component" value="Unassembled WGS sequence"/>
</dbReference>
<comment type="caution">
    <text evidence="3">The sequence shown here is derived from an EMBL/GenBank/DDBJ whole genome shotgun (WGS) entry which is preliminary data.</text>
</comment>
<evidence type="ECO:0000256" key="2">
    <source>
        <dbReference type="SAM" id="MobiDB-lite"/>
    </source>
</evidence>
<feature type="coiled-coil region" evidence="1">
    <location>
        <begin position="21"/>
        <end position="48"/>
    </location>
</feature>
<gene>
    <name evidence="3" type="ORF">OS493_030446</name>
</gene>